<feature type="region of interest" description="Disordered" evidence="1">
    <location>
        <begin position="55"/>
        <end position="86"/>
    </location>
</feature>
<name>A0A7T8KKU2_CALRO</name>
<gene>
    <name evidence="2" type="ORF">FKW44_002881</name>
</gene>
<keyword evidence="2" id="KW-0132">Cell division</keyword>
<feature type="region of interest" description="Disordered" evidence="1">
    <location>
        <begin position="234"/>
        <end position="254"/>
    </location>
</feature>
<dbReference type="AlphaFoldDB" id="A0A7T8KKU2"/>
<dbReference type="EMBL" id="CP045891">
    <property type="protein sequence ID" value="QQP57781.1"/>
    <property type="molecule type" value="Genomic_DNA"/>
</dbReference>
<keyword evidence="2" id="KW-0131">Cell cycle</keyword>
<dbReference type="Gene3D" id="1.25.40.10">
    <property type="entry name" value="Tetratricopeptide repeat domain"/>
    <property type="match status" value="2"/>
</dbReference>
<accession>A0A7T8KKU2</accession>
<reference evidence="3" key="1">
    <citation type="submission" date="2021-01" db="EMBL/GenBank/DDBJ databases">
        <title>Caligus Genome Assembly.</title>
        <authorList>
            <person name="Gallardo-Escarate C."/>
        </authorList>
    </citation>
    <scope>NUCLEOTIDE SEQUENCE [LARGE SCALE GENOMIC DNA]</scope>
</reference>
<feature type="compositionally biased region" description="Basic and acidic residues" evidence="1">
    <location>
        <begin position="76"/>
        <end position="86"/>
    </location>
</feature>
<dbReference type="InterPro" id="IPR011990">
    <property type="entry name" value="TPR-like_helical_dom_sf"/>
</dbReference>
<evidence type="ECO:0000256" key="1">
    <source>
        <dbReference type="SAM" id="MobiDB-lite"/>
    </source>
</evidence>
<dbReference type="OrthoDB" id="329563at2759"/>
<evidence type="ECO:0000313" key="3">
    <source>
        <dbReference type="Proteomes" id="UP000595437"/>
    </source>
</evidence>
<feature type="compositionally biased region" description="Basic and acidic residues" evidence="1">
    <location>
        <begin position="244"/>
        <end position="254"/>
    </location>
</feature>
<evidence type="ECO:0000313" key="2">
    <source>
        <dbReference type="EMBL" id="QQP57781.1"/>
    </source>
</evidence>
<keyword evidence="3" id="KW-1185">Reference proteome</keyword>
<proteinExistence type="predicted"/>
<dbReference type="Proteomes" id="UP000595437">
    <property type="component" value="Chromosome 2"/>
</dbReference>
<sequence length="254" mass="27823">MLVQEPVQAAIWHCLNHYAYGDATFLAEKLLSEVDSDESAFLLATCYYRSGEGPSLTGESLPHGPLLRGPQPAPGGRDHPQRGLLDPRRERSQEEFLVDFGDASCFAYQVLSSLYAQTERLAKARETERKALKLNPLLWKSFQSLCLKGDNPDPGKIFSVQHLENLHHIHGNNSLLNLINASPSPTGDNGTHAHANINTTTSHTHHIHQTPLQHNLLQSPAVVPPISVTPFTGGDASPIISLGETHDKELSSNK</sequence>
<organism evidence="2 3">
    <name type="scientific">Caligus rogercresseyi</name>
    <name type="common">Sea louse</name>
    <dbReference type="NCBI Taxonomy" id="217165"/>
    <lineage>
        <taxon>Eukaryota</taxon>
        <taxon>Metazoa</taxon>
        <taxon>Ecdysozoa</taxon>
        <taxon>Arthropoda</taxon>
        <taxon>Crustacea</taxon>
        <taxon>Multicrustacea</taxon>
        <taxon>Hexanauplia</taxon>
        <taxon>Copepoda</taxon>
        <taxon>Siphonostomatoida</taxon>
        <taxon>Caligidae</taxon>
        <taxon>Caligus</taxon>
    </lineage>
</organism>
<protein>
    <submittedName>
        <fullName evidence="2">Cell division cycle protein 27 -like protein</fullName>
    </submittedName>
</protein>
<dbReference type="GO" id="GO:0051301">
    <property type="term" value="P:cell division"/>
    <property type="evidence" value="ECO:0007669"/>
    <property type="project" value="UniProtKB-KW"/>
</dbReference>
<dbReference type="Pfam" id="PF12895">
    <property type="entry name" value="ANAPC3"/>
    <property type="match status" value="1"/>
</dbReference>